<accession>A0A4P9VFT5</accession>
<feature type="domain" description="Initiator Rep protein WH1" evidence="2">
    <location>
        <begin position="6"/>
        <end position="147"/>
    </location>
</feature>
<dbReference type="SUPFAM" id="SSF46785">
    <property type="entry name" value="Winged helix' DNA-binding domain"/>
    <property type="match status" value="2"/>
</dbReference>
<dbReference type="AlphaFoldDB" id="A0A4P9VFT5"/>
<dbReference type="Proteomes" id="UP000257039">
    <property type="component" value="Unassembled WGS sequence"/>
</dbReference>
<keyword evidence="4" id="KW-1185">Reference proteome</keyword>
<evidence type="ECO:0000256" key="1">
    <source>
        <dbReference type="ARBA" id="ARBA00038283"/>
    </source>
</evidence>
<dbReference type="InterPro" id="IPR036390">
    <property type="entry name" value="WH_DNA-bd_sf"/>
</dbReference>
<evidence type="ECO:0000313" key="3">
    <source>
        <dbReference type="EMBL" id="RDH41246.1"/>
    </source>
</evidence>
<comment type="caution">
    <text evidence="3">The sequence shown here is derived from an EMBL/GenBank/DDBJ whole genome shotgun (WGS) entry which is preliminary data.</text>
</comment>
<dbReference type="GO" id="GO:0003887">
    <property type="term" value="F:DNA-directed DNA polymerase activity"/>
    <property type="evidence" value="ECO:0007669"/>
    <property type="project" value="InterPro"/>
</dbReference>
<dbReference type="Gene3D" id="1.10.10.10">
    <property type="entry name" value="Winged helix-like DNA-binding domain superfamily/Winged helix DNA-binding domain"/>
    <property type="match status" value="2"/>
</dbReference>
<dbReference type="GO" id="GO:0006270">
    <property type="term" value="P:DNA replication initiation"/>
    <property type="evidence" value="ECO:0007669"/>
    <property type="project" value="InterPro"/>
</dbReference>
<proteinExistence type="inferred from homology"/>
<evidence type="ECO:0000259" key="2">
    <source>
        <dbReference type="Pfam" id="PF01051"/>
    </source>
</evidence>
<gene>
    <name evidence="3" type="ORF">B9G39_29500</name>
</gene>
<organism evidence="3 4">
    <name type="scientific">Zooshikella ganghwensis</name>
    <dbReference type="NCBI Taxonomy" id="202772"/>
    <lineage>
        <taxon>Bacteria</taxon>
        <taxon>Pseudomonadati</taxon>
        <taxon>Pseudomonadota</taxon>
        <taxon>Gammaproteobacteria</taxon>
        <taxon>Oceanospirillales</taxon>
        <taxon>Zooshikellaceae</taxon>
        <taxon>Zooshikella</taxon>
    </lineage>
</organism>
<dbReference type="RefSeq" id="WP_094790009.1">
    <property type="nucleotide sequence ID" value="NZ_NDXW01000011.1"/>
</dbReference>
<comment type="similarity">
    <text evidence="1">Belongs to the initiator RepB protein family.</text>
</comment>
<protein>
    <submittedName>
        <fullName evidence="3">Replication initiation protein</fullName>
    </submittedName>
</protein>
<sequence length="335" mass="38716">MANTLVVKRNEIIEGKYSLSAAAQKVAAAIIAQVNPEAEELPKIVFTAKEAMELLGMSKQYFYREMDKITDELGQILIRHKKLDTNELTKSNFFLRSRLEGDKSVTFEFHPDIEPYIRDFRKNFTQYQLAQIKNLTSRYSIRLYEILRRYHPIRCERVTSYYELSIKELRETLGIAPSKHTRTNNLRQHVLNKAQKEIAEKTDLKFTFDLLRNGRKIDRIKFNISHNAHFEQVENEHVLEPEILPDGYDEAVAAMLASAVPELPRDIVNLLASRLDAVAASQAFLSYTKAKQVGKVKDPAAYFLGILKHQEQQAKNSHNPDMDDMSWVERGFNEL</sequence>
<evidence type="ECO:0000313" key="4">
    <source>
        <dbReference type="Proteomes" id="UP000257039"/>
    </source>
</evidence>
<dbReference type="InterPro" id="IPR036388">
    <property type="entry name" value="WH-like_DNA-bd_sf"/>
</dbReference>
<dbReference type="Pfam" id="PF21205">
    <property type="entry name" value="Rep3_C"/>
    <property type="match status" value="1"/>
</dbReference>
<reference evidence="3 4" key="1">
    <citation type="submission" date="2017-04" db="EMBL/GenBank/DDBJ databases">
        <title>Draft genome sequence of Zooshikella ganghwensis VG4 isolated from Red Sea sediments.</title>
        <authorList>
            <person name="Rehman Z."/>
            <person name="Alam I."/>
            <person name="Kamau A."/>
            <person name="Bajic V."/>
            <person name="Leiknes T."/>
        </authorList>
    </citation>
    <scope>NUCLEOTIDE SEQUENCE [LARGE SCALE GENOMIC DNA]</scope>
    <source>
        <strain evidence="3 4">VG4</strain>
    </source>
</reference>
<dbReference type="Pfam" id="PF01051">
    <property type="entry name" value="Rep3_N"/>
    <property type="match status" value="1"/>
</dbReference>
<dbReference type="InterPro" id="IPR000525">
    <property type="entry name" value="Initiator_Rep_WH1"/>
</dbReference>
<name>A0A4P9VFT5_9GAMM</name>
<dbReference type="EMBL" id="NDXW01000011">
    <property type="protein sequence ID" value="RDH41246.1"/>
    <property type="molecule type" value="Genomic_DNA"/>
</dbReference>